<dbReference type="PRINTS" id="PR00245">
    <property type="entry name" value="OLFACTORYR"/>
</dbReference>
<feature type="transmembrane region" description="Helical" evidence="13">
    <location>
        <begin position="238"/>
        <end position="261"/>
    </location>
</feature>
<evidence type="ECO:0000256" key="12">
    <source>
        <dbReference type="RuleBase" id="RU000688"/>
    </source>
</evidence>
<organism evidence="15 16">
    <name type="scientific">Gopherus agassizii</name>
    <name type="common">Agassiz's desert tortoise</name>
    <dbReference type="NCBI Taxonomy" id="38772"/>
    <lineage>
        <taxon>Eukaryota</taxon>
        <taxon>Metazoa</taxon>
        <taxon>Chordata</taxon>
        <taxon>Craniata</taxon>
        <taxon>Vertebrata</taxon>
        <taxon>Euteleostomi</taxon>
        <taxon>Archelosauria</taxon>
        <taxon>Testudinata</taxon>
        <taxon>Testudines</taxon>
        <taxon>Cryptodira</taxon>
        <taxon>Durocryptodira</taxon>
        <taxon>Testudinoidea</taxon>
        <taxon>Testudinidae</taxon>
        <taxon>Gopherus</taxon>
    </lineage>
</organism>
<feature type="domain" description="G-protein coupled receptors family 1 profile" evidence="14">
    <location>
        <begin position="42"/>
        <end position="291"/>
    </location>
</feature>
<reference evidence="15" key="3">
    <citation type="submission" date="2025-09" db="UniProtKB">
        <authorList>
            <consortium name="Ensembl"/>
        </authorList>
    </citation>
    <scope>IDENTIFICATION</scope>
</reference>
<feature type="transmembrane region" description="Helical" evidence="13">
    <location>
        <begin position="26"/>
        <end position="51"/>
    </location>
</feature>
<dbReference type="PANTHER" id="PTHR26454">
    <property type="entry name" value="OLFACTORY RECEPTOR"/>
    <property type="match status" value="1"/>
</dbReference>
<dbReference type="PANTHER" id="PTHR26454:SF18">
    <property type="entry name" value="OLFACTORY RECEPTOR 6C76"/>
    <property type="match status" value="1"/>
</dbReference>
<dbReference type="Proteomes" id="UP000291020">
    <property type="component" value="Unassembled WGS sequence"/>
</dbReference>
<evidence type="ECO:0000256" key="2">
    <source>
        <dbReference type="ARBA" id="ARBA00010663"/>
    </source>
</evidence>
<keyword evidence="4 13" id="KW-0716">Sensory transduction</keyword>
<reference evidence="16" key="1">
    <citation type="journal article" date="2017" name="PLoS ONE">
        <title>The Agassiz's desert tortoise genome provides a resource for the conservation of a threatened species.</title>
        <authorList>
            <person name="Tollis M."/>
            <person name="DeNardo D.F."/>
            <person name="Cornelius J.A."/>
            <person name="Dolby G.A."/>
            <person name="Edwards T."/>
            <person name="Henen B.T."/>
            <person name="Karl A.E."/>
            <person name="Murphy R.W."/>
            <person name="Kusumi K."/>
        </authorList>
    </citation>
    <scope>NUCLEOTIDE SEQUENCE [LARGE SCALE GENOMIC DNA]</scope>
</reference>
<sequence length="321" mass="36303">MEEANETTVAEFVLLGFSGVGDQLQMFLFVVLSLTYLVTLTGNSLIILIVWVDHRLHTPMYFFIGNLSFLEIWFTSVTSPKMLLSYLSDNKTISFLACMAQSYFYFALGSTEFTLLVVMSFDRYVAICHPLRYAAIMKQRLCIQLVFVSWVGGFLVISLRMVLVCKLRFCGPNVINHFFCDSTPLFQLSCTDTQVIKRVDSILLTAIVLISLCLTMMSYACILYSIVRIPSARGRQKAFATCASHLTVVTLIYGSCIFMYTRPTHGYSLDHNKAMSVLNTVVTPFLNPFIYSLRNKSVKLALRDVFSHSKAKLFPKLRCAS</sequence>
<dbReference type="InterPro" id="IPR017452">
    <property type="entry name" value="GPCR_Rhodpsn_7TM"/>
</dbReference>
<evidence type="ECO:0000256" key="9">
    <source>
        <dbReference type="ARBA" id="ARBA00023136"/>
    </source>
</evidence>
<evidence type="ECO:0000256" key="10">
    <source>
        <dbReference type="ARBA" id="ARBA00023170"/>
    </source>
</evidence>
<keyword evidence="5 12" id="KW-0812">Transmembrane</keyword>
<dbReference type="FunFam" id="1.10.1220.70:FF:000001">
    <property type="entry name" value="Olfactory receptor"/>
    <property type="match status" value="1"/>
</dbReference>
<feature type="transmembrane region" description="Helical" evidence="13">
    <location>
        <begin position="63"/>
        <end position="83"/>
    </location>
</feature>
<dbReference type="GO" id="GO:0004930">
    <property type="term" value="F:G protein-coupled receptor activity"/>
    <property type="evidence" value="ECO:0007669"/>
    <property type="project" value="UniProtKB-KW"/>
</dbReference>
<keyword evidence="3 13" id="KW-1003">Cell membrane</keyword>
<dbReference type="AlphaFoldDB" id="A0A452I8Y7"/>
<dbReference type="CDD" id="cd15912">
    <property type="entry name" value="7tmA_OR6C-like"/>
    <property type="match status" value="1"/>
</dbReference>
<evidence type="ECO:0000313" key="16">
    <source>
        <dbReference type="Proteomes" id="UP000291020"/>
    </source>
</evidence>
<dbReference type="InterPro" id="IPR000276">
    <property type="entry name" value="GPCR_Rhodpsn"/>
</dbReference>
<evidence type="ECO:0000256" key="6">
    <source>
        <dbReference type="ARBA" id="ARBA00022725"/>
    </source>
</evidence>
<evidence type="ECO:0000256" key="4">
    <source>
        <dbReference type="ARBA" id="ARBA00022606"/>
    </source>
</evidence>
<feature type="transmembrane region" description="Helical" evidence="13">
    <location>
        <begin position="103"/>
        <end position="121"/>
    </location>
</feature>
<evidence type="ECO:0000259" key="14">
    <source>
        <dbReference type="PROSITE" id="PS50262"/>
    </source>
</evidence>
<dbReference type="GO" id="GO:0005886">
    <property type="term" value="C:plasma membrane"/>
    <property type="evidence" value="ECO:0007669"/>
    <property type="project" value="UniProtKB-SubCell"/>
</dbReference>
<dbReference type="STRING" id="38772.ENSGAGP00000024134"/>
<dbReference type="Gene3D" id="1.20.1070.10">
    <property type="entry name" value="Rhodopsin 7-helix transmembrane proteins"/>
    <property type="match status" value="1"/>
</dbReference>
<keyword evidence="6 13" id="KW-0552">Olfaction</keyword>
<keyword evidence="9 13" id="KW-0472">Membrane</keyword>
<evidence type="ECO:0000256" key="3">
    <source>
        <dbReference type="ARBA" id="ARBA00022475"/>
    </source>
</evidence>
<dbReference type="InterPro" id="IPR000725">
    <property type="entry name" value="Olfact_rcpt"/>
</dbReference>
<keyword evidence="10 12" id="KW-0675">Receptor</keyword>
<protein>
    <recommendedName>
        <fullName evidence="13">Olfactory receptor</fullName>
    </recommendedName>
</protein>
<dbReference type="PROSITE" id="PS00237">
    <property type="entry name" value="G_PROTEIN_RECEP_F1_1"/>
    <property type="match status" value="1"/>
</dbReference>
<name>A0A452I8Y7_9SAUR</name>
<evidence type="ECO:0000313" key="15">
    <source>
        <dbReference type="Ensembl" id="ENSGAGP00000024134.1"/>
    </source>
</evidence>
<evidence type="ECO:0000256" key="11">
    <source>
        <dbReference type="ARBA" id="ARBA00023224"/>
    </source>
</evidence>
<evidence type="ECO:0000256" key="8">
    <source>
        <dbReference type="ARBA" id="ARBA00023040"/>
    </source>
</evidence>
<comment type="similarity">
    <text evidence="2 12">Belongs to the G-protein coupled receptor 1 family.</text>
</comment>
<reference evidence="15" key="2">
    <citation type="submission" date="2025-08" db="UniProtKB">
        <authorList>
            <consortium name="Ensembl"/>
        </authorList>
    </citation>
    <scope>IDENTIFICATION</scope>
</reference>
<accession>A0A452I8Y7</accession>
<evidence type="ECO:0000256" key="13">
    <source>
        <dbReference type="RuleBase" id="RU363047"/>
    </source>
</evidence>
<dbReference type="Pfam" id="PF13853">
    <property type="entry name" value="7tm_4"/>
    <property type="match status" value="1"/>
</dbReference>
<dbReference type="Ensembl" id="ENSGAGT00000027481.1">
    <property type="protein sequence ID" value="ENSGAGP00000024134.1"/>
    <property type="gene ID" value="ENSGAGG00000017651.1"/>
</dbReference>
<keyword evidence="7 13" id="KW-1133">Transmembrane helix</keyword>
<keyword evidence="11 12" id="KW-0807">Transducer</keyword>
<feature type="transmembrane region" description="Helical" evidence="13">
    <location>
        <begin position="141"/>
        <end position="163"/>
    </location>
</feature>
<dbReference type="GO" id="GO:0004984">
    <property type="term" value="F:olfactory receptor activity"/>
    <property type="evidence" value="ECO:0007669"/>
    <property type="project" value="InterPro"/>
</dbReference>
<evidence type="ECO:0000256" key="5">
    <source>
        <dbReference type="ARBA" id="ARBA00022692"/>
    </source>
</evidence>
<evidence type="ECO:0000256" key="1">
    <source>
        <dbReference type="ARBA" id="ARBA00004651"/>
    </source>
</evidence>
<dbReference type="InterPro" id="IPR047132">
    <property type="entry name" value="Olfact_rcpt_6C-like"/>
</dbReference>
<proteinExistence type="inferred from homology"/>
<comment type="subcellular location">
    <subcellularLocation>
        <location evidence="1 13">Cell membrane</location>
        <topology evidence="1 13">Multi-pass membrane protein</topology>
    </subcellularLocation>
</comment>
<dbReference type="FunFam" id="1.20.1070.10:FF:000001">
    <property type="entry name" value="Olfactory receptor"/>
    <property type="match status" value="1"/>
</dbReference>
<dbReference type="PRINTS" id="PR00237">
    <property type="entry name" value="GPCRRHODOPSN"/>
</dbReference>
<evidence type="ECO:0000256" key="7">
    <source>
        <dbReference type="ARBA" id="ARBA00022989"/>
    </source>
</evidence>
<feature type="transmembrane region" description="Helical" evidence="13">
    <location>
        <begin position="202"/>
        <end position="226"/>
    </location>
</feature>
<keyword evidence="8 12" id="KW-0297">G-protein coupled receptor</keyword>
<dbReference type="SUPFAM" id="SSF81321">
    <property type="entry name" value="Family A G protein-coupled receptor-like"/>
    <property type="match status" value="1"/>
</dbReference>
<keyword evidence="16" id="KW-1185">Reference proteome</keyword>
<feature type="transmembrane region" description="Helical" evidence="13">
    <location>
        <begin position="273"/>
        <end position="293"/>
    </location>
</feature>
<dbReference type="PROSITE" id="PS50262">
    <property type="entry name" value="G_PROTEIN_RECEP_F1_2"/>
    <property type="match status" value="1"/>
</dbReference>